<reference evidence="10 11" key="1">
    <citation type="submission" date="2014-12" db="EMBL/GenBank/DDBJ databases">
        <title>Draft genome sequence of Paenibacillus kamchatkensis strain B-2647.</title>
        <authorList>
            <person name="Karlyshev A.V."/>
            <person name="Kudryashova E.B."/>
        </authorList>
    </citation>
    <scope>NUCLEOTIDE SEQUENCE [LARGE SCALE GENOMIC DNA]</scope>
    <source>
        <strain evidence="10 11">VKM B-2647</strain>
    </source>
</reference>
<comment type="caution">
    <text evidence="10">The sequence shown here is derived from an EMBL/GenBank/DDBJ whole genome shotgun (WGS) entry which is preliminary data.</text>
</comment>
<evidence type="ECO:0000256" key="5">
    <source>
        <dbReference type="ARBA" id="ARBA00022989"/>
    </source>
</evidence>
<keyword evidence="4 7" id="KW-0812">Transmembrane</keyword>
<feature type="domain" description="YetF-like N-terminal transmembrane" evidence="9">
    <location>
        <begin position="5"/>
        <end position="75"/>
    </location>
</feature>
<feature type="transmembrane region" description="Helical" evidence="7">
    <location>
        <begin position="6"/>
        <end position="25"/>
    </location>
</feature>
<comment type="subcellular location">
    <subcellularLocation>
        <location evidence="1">Cell membrane</location>
        <topology evidence="1">Multi-pass membrane protein</topology>
    </subcellularLocation>
</comment>
<dbReference type="EMBL" id="JXAK01000020">
    <property type="protein sequence ID" value="KIL40498.1"/>
    <property type="molecule type" value="Genomic_DNA"/>
</dbReference>
<dbReference type="InterPro" id="IPR007353">
    <property type="entry name" value="DUF421"/>
</dbReference>
<evidence type="ECO:0000259" key="9">
    <source>
        <dbReference type="Pfam" id="PF20730"/>
    </source>
</evidence>
<keyword evidence="11" id="KW-1185">Reference proteome</keyword>
<sequence>MNVSEILVRTVAAYVALFFWCRVFGKKQISQMTFFDYVAGITLGAITSAVIFTKDVPLWSGVAVLSTFALLSLLSGIIVMKSQAGKKLLAGEPSVIIRSGDIVESAMRRCRLTKDDLLKLLRGKNVFHLDEVEYAVLETDGSLSVLKKADELPVTRKDMNIRSASRGLSKIVALDGKLAAAGPLSEKTDPAWLAERLSEQGIGSIEEISLAQLDEEGTLFVDVKQDQAEERLQQ</sequence>
<comment type="similarity">
    <text evidence="2">Belongs to the UPF0702 family.</text>
</comment>
<evidence type="ECO:0000259" key="8">
    <source>
        <dbReference type="Pfam" id="PF04239"/>
    </source>
</evidence>
<feature type="transmembrane region" description="Helical" evidence="7">
    <location>
        <begin position="58"/>
        <end position="79"/>
    </location>
</feature>
<evidence type="ECO:0000313" key="11">
    <source>
        <dbReference type="Proteomes" id="UP000031967"/>
    </source>
</evidence>
<keyword evidence="5 7" id="KW-1133">Transmembrane helix</keyword>
<accession>A0ABR5AHG2</accession>
<dbReference type="Gene3D" id="3.30.240.20">
    <property type="entry name" value="bsu07140 like domains"/>
    <property type="match status" value="2"/>
</dbReference>
<dbReference type="Pfam" id="PF04239">
    <property type="entry name" value="DUF421"/>
    <property type="match status" value="1"/>
</dbReference>
<dbReference type="Pfam" id="PF20730">
    <property type="entry name" value="YetF_N"/>
    <property type="match status" value="1"/>
</dbReference>
<evidence type="ECO:0000256" key="4">
    <source>
        <dbReference type="ARBA" id="ARBA00022692"/>
    </source>
</evidence>
<feature type="transmembrane region" description="Helical" evidence="7">
    <location>
        <begin position="34"/>
        <end position="52"/>
    </location>
</feature>
<proteinExistence type="inferred from homology"/>
<feature type="domain" description="YetF C-terminal" evidence="8">
    <location>
        <begin position="81"/>
        <end position="213"/>
    </location>
</feature>
<organism evidence="10 11">
    <name type="scientific">Gordoniibacillus kamchatkensis</name>
    <dbReference type="NCBI Taxonomy" id="1590651"/>
    <lineage>
        <taxon>Bacteria</taxon>
        <taxon>Bacillati</taxon>
        <taxon>Bacillota</taxon>
        <taxon>Bacilli</taxon>
        <taxon>Bacillales</taxon>
        <taxon>Paenibacillaceae</taxon>
        <taxon>Gordoniibacillus</taxon>
    </lineage>
</organism>
<dbReference type="PANTHER" id="PTHR34582:SF7">
    <property type="entry name" value="UPF0702 TRANSMEMBRANE PROTEIN YDFS"/>
    <property type="match status" value="1"/>
</dbReference>
<dbReference type="PANTHER" id="PTHR34582">
    <property type="entry name" value="UPF0702 TRANSMEMBRANE PROTEIN YCAP"/>
    <property type="match status" value="1"/>
</dbReference>
<evidence type="ECO:0000256" key="3">
    <source>
        <dbReference type="ARBA" id="ARBA00022475"/>
    </source>
</evidence>
<evidence type="ECO:0000256" key="7">
    <source>
        <dbReference type="SAM" id="Phobius"/>
    </source>
</evidence>
<name>A0ABR5AHG2_9BACL</name>
<dbReference type="InterPro" id="IPR023090">
    <property type="entry name" value="UPF0702_alpha/beta_dom_sf"/>
</dbReference>
<protein>
    <recommendedName>
        <fullName evidence="12">DUF421 domain-containing protein</fullName>
    </recommendedName>
</protein>
<dbReference type="RefSeq" id="WP_041047993.1">
    <property type="nucleotide sequence ID" value="NZ_JXAK01000020.1"/>
</dbReference>
<evidence type="ECO:0000256" key="6">
    <source>
        <dbReference type="ARBA" id="ARBA00023136"/>
    </source>
</evidence>
<keyword evidence="3" id="KW-1003">Cell membrane</keyword>
<evidence type="ECO:0000256" key="1">
    <source>
        <dbReference type="ARBA" id="ARBA00004651"/>
    </source>
</evidence>
<keyword evidence="6 7" id="KW-0472">Membrane</keyword>
<dbReference type="InterPro" id="IPR048454">
    <property type="entry name" value="YetF_N"/>
</dbReference>
<gene>
    <name evidence="10" type="ORF">SD70_13090</name>
</gene>
<dbReference type="Proteomes" id="UP000031967">
    <property type="component" value="Unassembled WGS sequence"/>
</dbReference>
<evidence type="ECO:0000313" key="10">
    <source>
        <dbReference type="EMBL" id="KIL40498.1"/>
    </source>
</evidence>
<evidence type="ECO:0008006" key="12">
    <source>
        <dbReference type="Google" id="ProtNLM"/>
    </source>
</evidence>
<evidence type="ECO:0000256" key="2">
    <source>
        <dbReference type="ARBA" id="ARBA00006448"/>
    </source>
</evidence>